<dbReference type="AlphaFoldDB" id="A0A9N9DXT5"/>
<reference evidence="1" key="1">
    <citation type="submission" date="2021-06" db="EMBL/GenBank/DDBJ databases">
        <authorList>
            <person name="Kallberg Y."/>
            <person name="Tangrot J."/>
            <person name="Rosling A."/>
        </authorList>
    </citation>
    <scope>NUCLEOTIDE SEQUENCE</scope>
    <source>
        <strain evidence="1">UK204</strain>
    </source>
</reference>
<organism evidence="1 2">
    <name type="scientific">Funneliformis caledonium</name>
    <dbReference type="NCBI Taxonomy" id="1117310"/>
    <lineage>
        <taxon>Eukaryota</taxon>
        <taxon>Fungi</taxon>
        <taxon>Fungi incertae sedis</taxon>
        <taxon>Mucoromycota</taxon>
        <taxon>Glomeromycotina</taxon>
        <taxon>Glomeromycetes</taxon>
        <taxon>Glomerales</taxon>
        <taxon>Glomeraceae</taxon>
        <taxon>Funneliformis</taxon>
    </lineage>
</organism>
<proteinExistence type="predicted"/>
<feature type="non-terminal residue" evidence="1">
    <location>
        <position position="84"/>
    </location>
</feature>
<evidence type="ECO:0000313" key="1">
    <source>
        <dbReference type="EMBL" id="CAG8657306.1"/>
    </source>
</evidence>
<protein>
    <submittedName>
        <fullName evidence="1">4254_t:CDS:1</fullName>
    </submittedName>
</protein>
<feature type="non-terminal residue" evidence="1">
    <location>
        <position position="1"/>
    </location>
</feature>
<evidence type="ECO:0000313" key="2">
    <source>
        <dbReference type="Proteomes" id="UP000789570"/>
    </source>
</evidence>
<dbReference type="EMBL" id="CAJVPQ010004728">
    <property type="protein sequence ID" value="CAG8657306.1"/>
    <property type="molecule type" value="Genomic_DNA"/>
</dbReference>
<gene>
    <name evidence="1" type="ORF">FCALED_LOCUS11370</name>
</gene>
<keyword evidence="2" id="KW-1185">Reference proteome</keyword>
<dbReference type="Proteomes" id="UP000789570">
    <property type="component" value="Unassembled WGS sequence"/>
</dbReference>
<dbReference type="OrthoDB" id="1740265at2759"/>
<sequence>MKITFKSIVEFYNARRQIITFMVTLMILEISLGDLNTEICRAKIIRHSLWNGFTQSSGVFTIGKVANSNAGFVRSYQGYMDSTL</sequence>
<name>A0A9N9DXT5_9GLOM</name>
<comment type="caution">
    <text evidence="1">The sequence shown here is derived from an EMBL/GenBank/DDBJ whole genome shotgun (WGS) entry which is preliminary data.</text>
</comment>
<accession>A0A9N9DXT5</accession>